<gene>
    <name evidence="1" type="ORF">ABS772_06280</name>
</gene>
<comment type="caution">
    <text evidence="1">The sequence shown here is derived from an EMBL/GenBank/DDBJ whole genome shotgun (WGS) entry which is preliminary data.</text>
</comment>
<sequence>MTTEERAACVAALEAAERAAQALRAVLAVEGPEPPPDLFDAVPLAVAAQAWAISKDSARQRARRGAGFKVRGHWYVPRATLST</sequence>
<evidence type="ECO:0008006" key="3">
    <source>
        <dbReference type="Google" id="ProtNLM"/>
    </source>
</evidence>
<dbReference type="RefSeq" id="WP_350393027.1">
    <property type="nucleotide sequence ID" value="NZ_JBELQE010000040.1"/>
</dbReference>
<name>A0ABV1QJK7_9HYPH</name>
<dbReference type="Proteomes" id="UP001480955">
    <property type="component" value="Unassembled WGS sequence"/>
</dbReference>
<proteinExistence type="predicted"/>
<reference evidence="1 2" key="1">
    <citation type="submission" date="2024-06" db="EMBL/GenBank/DDBJ databases">
        <authorList>
            <person name="Campbell A.G."/>
        </authorList>
    </citation>
    <scope>NUCLEOTIDE SEQUENCE [LARGE SCALE GENOMIC DNA]</scope>
    <source>
        <strain evidence="1 2">EM12</strain>
    </source>
</reference>
<dbReference type="EMBL" id="JBELQE010000040">
    <property type="protein sequence ID" value="MER2249521.1"/>
    <property type="molecule type" value="Genomic_DNA"/>
</dbReference>
<protein>
    <recommendedName>
        <fullName evidence="3">DNA-binding protein</fullName>
    </recommendedName>
</protein>
<evidence type="ECO:0000313" key="2">
    <source>
        <dbReference type="Proteomes" id="UP001480955"/>
    </source>
</evidence>
<keyword evidence="2" id="KW-1185">Reference proteome</keyword>
<accession>A0ABV1QJK7</accession>
<evidence type="ECO:0000313" key="1">
    <source>
        <dbReference type="EMBL" id="MER2249521.1"/>
    </source>
</evidence>
<organism evidence="1 2">
    <name type="scientific">Methylorubrum podarium</name>
    <dbReference type="NCBI Taxonomy" id="200476"/>
    <lineage>
        <taxon>Bacteria</taxon>
        <taxon>Pseudomonadati</taxon>
        <taxon>Pseudomonadota</taxon>
        <taxon>Alphaproteobacteria</taxon>
        <taxon>Hyphomicrobiales</taxon>
        <taxon>Methylobacteriaceae</taxon>
        <taxon>Methylorubrum</taxon>
    </lineage>
</organism>